<comment type="function">
    <text evidence="7">Involved in cell division.</text>
</comment>
<protein>
    <recommendedName>
        <fullName evidence="7">Cell division protein CrgA</fullName>
    </recommendedName>
</protein>
<sequence length="150" mass="15705">MSKPDKKSSDETSSTAESAAEVDGATATAKKAAAATKPAKAAKPTDHAKSANDVKSAKPAKTAKVAKADASAKRPGADVRAEKRAVKVAAGPNASWFVPTMCGFMLVGLFWLVTYYLSQEDYPIPGIGLGNMVIGFVLILIGFGMTTRWR</sequence>
<dbReference type="GO" id="GO:0051301">
    <property type="term" value="P:cell division"/>
    <property type="evidence" value="ECO:0007669"/>
    <property type="project" value="UniProtKB-UniRule"/>
</dbReference>
<proteinExistence type="inferred from homology"/>
<evidence type="ECO:0000256" key="5">
    <source>
        <dbReference type="ARBA" id="ARBA00023136"/>
    </source>
</evidence>
<keyword evidence="10" id="KW-1185">Reference proteome</keyword>
<dbReference type="GO" id="GO:0005886">
    <property type="term" value="C:plasma membrane"/>
    <property type="evidence" value="ECO:0007669"/>
    <property type="project" value="UniProtKB-SubCell"/>
</dbReference>
<dbReference type="AlphaFoldDB" id="A0A561E460"/>
<evidence type="ECO:0000313" key="9">
    <source>
        <dbReference type="EMBL" id="TWE10403.1"/>
    </source>
</evidence>
<feature type="transmembrane region" description="Helical" evidence="7">
    <location>
        <begin position="96"/>
        <end position="118"/>
    </location>
</feature>
<comment type="caution">
    <text evidence="9">The sequence shown here is derived from an EMBL/GenBank/DDBJ whole genome shotgun (WGS) entry which is preliminary data.</text>
</comment>
<dbReference type="InterPro" id="IPR009619">
    <property type="entry name" value="CrgA"/>
</dbReference>
<evidence type="ECO:0000256" key="4">
    <source>
        <dbReference type="ARBA" id="ARBA00022989"/>
    </source>
</evidence>
<comment type="similarity">
    <text evidence="7">Belongs to the CrgA family.</text>
</comment>
<evidence type="ECO:0000256" key="3">
    <source>
        <dbReference type="ARBA" id="ARBA00022692"/>
    </source>
</evidence>
<keyword evidence="6 7" id="KW-0131">Cell cycle</keyword>
<dbReference type="Pfam" id="PF06781">
    <property type="entry name" value="CrgA"/>
    <property type="match status" value="1"/>
</dbReference>
<evidence type="ECO:0000256" key="7">
    <source>
        <dbReference type="HAMAP-Rule" id="MF_00631"/>
    </source>
</evidence>
<evidence type="ECO:0000256" key="6">
    <source>
        <dbReference type="ARBA" id="ARBA00023306"/>
    </source>
</evidence>
<feature type="compositionally biased region" description="Basic and acidic residues" evidence="8">
    <location>
        <begin position="43"/>
        <end position="56"/>
    </location>
</feature>
<dbReference type="RefSeq" id="WP_342783616.1">
    <property type="nucleotide sequence ID" value="NZ_VIVQ01000002.1"/>
</dbReference>
<keyword evidence="1 7" id="KW-1003">Cell membrane</keyword>
<evidence type="ECO:0000256" key="2">
    <source>
        <dbReference type="ARBA" id="ARBA00022618"/>
    </source>
</evidence>
<name>A0A561E460_9MICO</name>
<evidence type="ECO:0000256" key="1">
    <source>
        <dbReference type="ARBA" id="ARBA00022475"/>
    </source>
</evidence>
<evidence type="ECO:0000256" key="8">
    <source>
        <dbReference type="SAM" id="MobiDB-lite"/>
    </source>
</evidence>
<keyword evidence="2 7" id="KW-0132">Cell division</keyword>
<accession>A0A561E460</accession>
<keyword evidence="3 7" id="KW-0812">Transmembrane</keyword>
<organism evidence="9 10">
    <name type="scientific">Rudaeicoccus suwonensis</name>
    <dbReference type="NCBI Taxonomy" id="657409"/>
    <lineage>
        <taxon>Bacteria</taxon>
        <taxon>Bacillati</taxon>
        <taxon>Actinomycetota</taxon>
        <taxon>Actinomycetes</taxon>
        <taxon>Micrococcales</taxon>
        <taxon>Dermacoccaceae</taxon>
        <taxon>Rudaeicoccus</taxon>
    </lineage>
</organism>
<feature type="region of interest" description="Disordered" evidence="8">
    <location>
        <begin position="1"/>
        <end position="83"/>
    </location>
</feature>
<keyword evidence="5 7" id="KW-0472">Membrane</keyword>
<comment type="subcellular location">
    <subcellularLocation>
        <location evidence="7">Cell membrane</location>
        <topology evidence="7">Multi-pass membrane protein</topology>
    </subcellularLocation>
</comment>
<feature type="compositionally biased region" description="Low complexity" evidence="8">
    <location>
        <begin position="11"/>
        <end position="42"/>
    </location>
</feature>
<reference evidence="9 10" key="1">
    <citation type="submission" date="2019-06" db="EMBL/GenBank/DDBJ databases">
        <title>Sequencing the genomes of 1000 actinobacteria strains.</title>
        <authorList>
            <person name="Klenk H.-P."/>
        </authorList>
    </citation>
    <scope>NUCLEOTIDE SEQUENCE [LARGE SCALE GENOMIC DNA]</scope>
    <source>
        <strain evidence="9 10">DSM 19560</strain>
    </source>
</reference>
<gene>
    <name evidence="7" type="primary">crgA</name>
    <name evidence="9" type="ORF">BKA23_2763</name>
</gene>
<dbReference type="HAMAP" id="MF_00631">
    <property type="entry name" value="CrgA"/>
    <property type="match status" value="1"/>
</dbReference>
<dbReference type="EMBL" id="VIVQ01000002">
    <property type="protein sequence ID" value="TWE10403.1"/>
    <property type="molecule type" value="Genomic_DNA"/>
</dbReference>
<feature type="transmembrane region" description="Helical" evidence="7">
    <location>
        <begin position="124"/>
        <end position="145"/>
    </location>
</feature>
<feature type="compositionally biased region" description="Basic and acidic residues" evidence="8">
    <location>
        <begin position="66"/>
        <end position="83"/>
    </location>
</feature>
<dbReference type="Proteomes" id="UP000318297">
    <property type="component" value="Unassembled WGS sequence"/>
</dbReference>
<evidence type="ECO:0000313" key="10">
    <source>
        <dbReference type="Proteomes" id="UP000318297"/>
    </source>
</evidence>
<keyword evidence="4 7" id="KW-1133">Transmembrane helix</keyword>
<feature type="compositionally biased region" description="Basic and acidic residues" evidence="8">
    <location>
        <begin position="1"/>
        <end position="10"/>
    </location>
</feature>